<dbReference type="Pfam" id="PF03184">
    <property type="entry name" value="DDE_1"/>
    <property type="match status" value="1"/>
</dbReference>
<dbReference type="VEuPathDB" id="TriTrypDB:BSAL_02935c"/>
<evidence type="ECO:0000313" key="2">
    <source>
        <dbReference type="EMBL" id="CUG92992.1"/>
    </source>
</evidence>
<gene>
    <name evidence="2" type="ORF">BSAL_02935c</name>
</gene>
<proteinExistence type="predicted"/>
<protein>
    <recommendedName>
        <fullName evidence="1">DDE-1 domain-containing protein</fullName>
    </recommendedName>
</protein>
<name>A0A0S4JR17_BODSA</name>
<evidence type="ECO:0000259" key="1">
    <source>
        <dbReference type="Pfam" id="PF03184"/>
    </source>
</evidence>
<keyword evidence="3" id="KW-1185">Reference proteome</keyword>
<dbReference type="GO" id="GO:0003676">
    <property type="term" value="F:nucleic acid binding"/>
    <property type="evidence" value="ECO:0007669"/>
    <property type="project" value="InterPro"/>
</dbReference>
<dbReference type="InterPro" id="IPR004875">
    <property type="entry name" value="DDE_SF_endonuclease_dom"/>
</dbReference>
<dbReference type="EMBL" id="CYKH01002103">
    <property type="protein sequence ID" value="CUG92992.1"/>
    <property type="molecule type" value="Genomic_DNA"/>
</dbReference>
<reference evidence="3" key="1">
    <citation type="submission" date="2015-09" db="EMBL/GenBank/DDBJ databases">
        <authorList>
            <consortium name="Pathogen Informatics"/>
        </authorList>
    </citation>
    <scope>NUCLEOTIDE SEQUENCE [LARGE SCALE GENOMIC DNA]</scope>
    <source>
        <strain evidence="3">Lake Konstanz</strain>
    </source>
</reference>
<sequence>MSASDLLRCGAKLYEELRAFSASHSILPRNTYNFDEFFVLLDGDTKRWSWHKTSKKHHVPVRNSKLGLTLGVLTAANGDVVLVQMNWHGGTERCAACAVNPHPKILQTWSKESHFQTSATFLVMFERALAEAKARREDESHDILFLFDAATQHSFESLEQPKVFVRQLPKGATHYYQPADQFIIPTLKSYIKTAWEGWVQALVARFSAESVVTIMFATAAKVVRQKKYDFLAMAIDRMAADVVVNSWHVCGLLGALFGIEAPQKYQPYYNLLLAEDHPETIYFDDAIELDEDVPDAPIDESEINEILLMGSVGVPYPGETPQRIENEPIVRDPLIRVDHVFWAEKKAPGRPAKKQLEMSPNEKLKQRFIDARRERCRAAKMRANWNIRER</sequence>
<dbReference type="Proteomes" id="UP000051952">
    <property type="component" value="Unassembled WGS sequence"/>
</dbReference>
<organism evidence="2 3">
    <name type="scientific">Bodo saltans</name>
    <name type="common">Flagellated protozoan</name>
    <dbReference type="NCBI Taxonomy" id="75058"/>
    <lineage>
        <taxon>Eukaryota</taxon>
        <taxon>Discoba</taxon>
        <taxon>Euglenozoa</taxon>
        <taxon>Kinetoplastea</taxon>
        <taxon>Metakinetoplastina</taxon>
        <taxon>Eubodonida</taxon>
        <taxon>Bodonidae</taxon>
        <taxon>Bodo</taxon>
    </lineage>
</organism>
<dbReference type="OrthoDB" id="10594686at2759"/>
<feature type="domain" description="DDE-1" evidence="1">
    <location>
        <begin position="120"/>
        <end position="205"/>
    </location>
</feature>
<dbReference type="AlphaFoldDB" id="A0A0S4JR17"/>
<evidence type="ECO:0000313" key="3">
    <source>
        <dbReference type="Proteomes" id="UP000051952"/>
    </source>
</evidence>
<feature type="non-terminal residue" evidence="2">
    <location>
        <position position="390"/>
    </location>
</feature>
<accession>A0A0S4JR17</accession>